<dbReference type="RefSeq" id="WP_188975108.1">
    <property type="nucleotide sequence ID" value="NZ_BMPG01000001.1"/>
</dbReference>
<evidence type="ECO:0000256" key="1">
    <source>
        <dbReference type="SAM" id="MobiDB-lite"/>
    </source>
</evidence>
<evidence type="ECO:0000313" key="3">
    <source>
        <dbReference type="Proteomes" id="UP000607197"/>
    </source>
</evidence>
<keyword evidence="3" id="KW-1185">Reference proteome</keyword>
<evidence type="ECO:0000313" key="2">
    <source>
        <dbReference type="EMBL" id="GGL48100.1"/>
    </source>
</evidence>
<feature type="compositionally biased region" description="Basic and acidic residues" evidence="1">
    <location>
        <begin position="166"/>
        <end position="181"/>
    </location>
</feature>
<dbReference type="EMBL" id="BMPG01000001">
    <property type="protein sequence ID" value="GGL48100.1"/>
    <property type="molecule type" value="Genomic_DNA"/>
</dbReference>
<comment type="caution">
    <text evidence="2">The sequence shown here is derived from an EMBL/GenBank/DDBJ whole genome shotgun (WGS) entry which is preliminary data.</text>
</comment>
<feature type="compositionally biased region" description="Low complexity" evidence="1">
    <location>
        <begin position="207"/>
        <end position="225"/>
    </location>
</feature>
<dbReference type="AlphaFoldDB" id="A0A830FET3"/>
<feature type="compositionally biased region" description="Low complexity" evidence="1">
    <location>
        <begin position="116"/>
        <end position="127"/>
    </location>
</feature>
<gene>
    <name evidence="2" type="ORF">GCM10009039_02870</name>
</gene>
<protein>
    <submittedName>
        <fullName evidence="2">Uncharacterized protein</fullName>
    </submittedName>
</protein>
<feature type="region of interest" description="Disordered" evidence="1">
    <location>
        <begin position="60"/>
        <end position="232"/>
    </location>
</feature>
<feature type="compositionally biased region" description="Basic and acidic residues" evidence="1">
    <location>
        <begin position="188"/>
        <end position="206"/>
    </location>
</feature>
<proteinExistence type="predicted"/>
<reference evidence="2" key="1">
    <citation type="journal article" date="2014" name="Int. J. Syst. Evol. Microbiol.">
        <title>Complete genome sequence of Corynebacterium casei LMG S-19264T (=DSM 44701T), isolated from a smear-ripened cheese.</title>
        <authorList>
            <consortium name="US DOE Joint Genome Institute (JGI-PGF)"/>
            <person name="Walter F."/>
            <person name="Albersmeier A."/>
            <person name="Kalinowski J."/>
            <person name="Ruckert C."/>
        </authorList>
    </citation>
    <scope>NUCLEOTIDE SEQUENCE</scope>
    <source>
        <strain evidence="2">JCM 19596</strain>
    </source>
</reference>
<reference evidence="2" key="2">
    <citation type="submission" date="2020-09" db="EMBL/GenBank/DDBJ databases">
        <authorList>
            <person name="Sun Q."/>
            <person name="Ohkuma M."/>
        </authorList>
    </citation>
    <scope>NUCLEOTIDE SEQUENCE</scope>
    <source>
        <strain evidence="2">JCM 19596</strain>
    </source>
</reference>
<dbReference type="OrthoDB" id="204261at2157"/>
<feature type="compositionally biased region" description="Low complexity" evidence="1">
    <location>
        <begin position="79"/>
        <end position="103"/>
    </location>
</feature>
<organism evidence="2 3">
    <name type="scientific">Halocalculus aciditolerans</name>
    <dbReference type="NCBI Taxonomy" id="1383812"/>
    <lineage>
        <taxon>Archaea</taxon>
        <taxon>Methanobacteriati</taxon>
        <taxon>Methanobacteriota</taxon>
        <taxon>Stenosarchaea group</taxon>
        <taxon>Halobacteria</taxon>
        <taxon>Halobacteriales</taxon>
        <taxon>Halobacteriaceae</taxon>
        <taxon>Halocalculus</taxon>
    </lineage>
</organism>
<accession>A0A830FET3</accession>
<name>A0A830FET3_9EURY</name>
<sequence>MHQVRSCDFCGADAVGVFESMPPELDPSEDEQRRYALCASCRDELRGLLEPFIARLQAADADGDHDWPSHGTSDDSADDSPSASRAGDSQSGGSQSGDSTAGGSRSGESQSDEPRSASSRSSRSASSRSREADRSERRRRQSKREPAAELTETESPGDASGDDPTDAVRDVEEPGSVRESDVTVAEYVAEREDRGGESGDGGDARPGDASSGRASSGRSSSSSGGRTKGYRKVVRLLSNREGTMSRGDLRALAMNAYALDKAEFENAVDAALQTGDLEETGGGLRAP</sequence>
<dbReference type="Proteomes" id="UP000607197">
    <property type="component" value="Unassembled WGS sequence"/>
</dbReference>